<accession>A0A5J9USS2</accession>
<evidence type="ECO:0000256" key="1">
    <source>
        <dbReference type="SAM" id="Phobius"/>
    </source>
</evidence>
<reference evidence="2 3" key="1">
    <citation type="journal article" date="2019" name="Sci. Rep.">
        <title>A high-quality genome of Eragrostis curvula grass provides insights into Poaceae evolution and supports new strategies to enhance forage quality.</title>
        <authorList>
            <person name="Carballo J."/>
            <person name="Santos B.A.C.M."/>
            <person name="Zappacosta D."/>
            <person name="Garbus I."/>
            <person name="Selva J.P."/>
            <person name="Gallo C.A."/>
            <person name="Diaz A."/>
            <person name="Albertini E."/>
            <person name="Caccamo M."/>
            <person name="Echenique V."/>
        </authorList>
    </citation>
    <scope>NUCLEOTIDE SEQUENCE [LARGE SCALE GENOMIC DNA]</scope>
    <source>
        <strain evidence="3">cv. Victoria</strain>
        <tissue evidence="2">Leaf</tissue>
    </source>
</reference>
<feature type="transmembrane region" description="Helical" evidence="1">
    <location>
        <begin position="170"/>
        <end position="190"/>
    </location>
</feature>
<keyword evidence="1" id="KW-1133">Transmembrane helix</keyword>
<dbReference type="Gramene" id="TVU26872">
    <property type="protein sequence ID" value="TVU26872"/>
    <property type="gene ID" value="EJB05_29443"/>
</dbReference>
<sequence>MWLDAVYSGVVILQHILFIGEIPKSNGRIMAEYGGMALLLSCVYGYVMLKSSNYPDFDRDKGQKQNIWALIFLAGFGFAALMQMQFQYRVPAGYSVISKWLAATGIVCQGLQPVLSIIHRALPGGSFDDDAPSTANIKITAAVLRMITLSYDYWMCSSKGYHDTPNRAPFAAMVCFSLIVNCVMVVTRYIGPRKLKDSIDAIMKAEDEEIRRRAESREMEDHLETLNLRGVKNMTAP</sequence>
<dbReference type="AlphaFoldDB" id="A0A5J9USS2"/>
<evidence type="ECO:0000313" key="2">
    <source>
        <dbReference type="EMBL" id="TVU26872.1"/>
    </source>
</evidence>
<gene>
    <name evidence="2" type="ORF">EJB05_29443</name>
</gene>
<keyword evidence="1" id="KW-0812">Transmembrane</keyword>
<keyword evidence="3" id="KW-1185">Reference proteome</keyword>
<evidence type="ECO:0000313" key="3">
    <source>
        <dbReference type="Proteomes" id="UP000324897"/>
    </source>
</evidence>
<protein>
    <submittedName>
        <fullName evidence="2">Uncharacterized protein</fullName>
    </submittedName>
</protein>
<name>A0A5J9USS2_9POAL</name>
<feature type="transmembrane region" description="Helical" evidence="1">
    <location>
        <begin position="67"/>
        <end position="88"/>
    </location>
</feature>
<keyword evidence="1" id="KW-0472">Membrane</keyword>
<dbReference type="Proteomes" id="UP000324897">
    <property type="component" value="Chromosome 2"/>
</dbReference>
<comment type="caution">
    <text evidence="2">The sequence shown here is derived from an EMBL/GenBank/DDBJ whole genome shotgun (WGS) entry which is preliminary data.</text>
</comment>
<organism evidence="2 3">
    <name type="scientific">Eragrostis curvula</name>
    <name type="common">weeping love grass</name>
    <dbReference type="NCBI Taxonomy" id="38414"/>
    <lineage>
        <taxon>Eukaryota</taxon>
        <taxon>Viridiplantae</taxon>
        <taxon>Streptophyta</taxon>
        <taxon>Embryophyta</taxon>
        <taxon>Tracheophyta</taxon>
        <taxon>Spermatophyta</taxon>
        <taxon>Magnoliopsida</taxon>
        <taxon>Liliopsida</taxon>
        <taxon>Poales</taxon>
        <taxon>Poaceae</taxon>
        <taxon>PACMAD clade</taxon>
        <taxon>Chloridoideae</taxon>
        <taxon>Eragrostideae</taxon>
        <taxon>Eragrostidinae</taxon>
        <taxon>Eragrostis</taxon>
    </lineage>
</organism>
<dbReference type="EMBL" id="RWGY01000013">
    <property type="protein sequence ID" value="TVU26872.1"/>
    <property type="molecule type" value="Genomic_DNA"/>
</dbReference>
<proteinExistence type="predicted"/>
<feature type="transmembrane region" description="Helical" evidence="1">
    <location>
        <begin position="29"/>
        <end position="47"/>
    </location>
</feature>
<dbReference type="OrthoDB" id="10584983at2759"/>